<dbReference type="Gene3D" id="3.40.190.150">
    <property type="entry name" value="Bordetella uptake gene, domain 1"/>
    <property type="match status" value="1"/>
</dbReference>
<accession>A0A9X2IML0</accession>
<keyword evidence="3" id="KW-1185">Reference proteome</keyword>
<dbReference type="EMBL" id="JAMBOL010000001">
    <property type="protein sequence ID" value="MCM3712477.1"/>
    <property type="molecule type" value="Genomic_DNA"/>
</dbReference>
<evidence type="ECO:0000313" key="2">
    <source>
        <dbReference type="EMBL" id="MCM3712477.1"/>
    </source>
</evidence>
<dbReference type="Gene3D" id="3.40.190.10">
    <property type="entry name" value="Periplasmic binding protein-like II"/>
    <property type="match status" value="1"/>
</dbReference>
<dbReference type="SUPFAM" id="SSF53850">
    <property type="entry name" value="Periplasmic binding protein-like II"/>
    <property type="match status" value="1"/>
</dbReference>
<dbReference type="PANTHER" id="PTHR42928:SF5">
    <property type="entry name" value="BLR1237 PROTEIN"/>
    <property type="match status" value="1"/>
</dbReference>
<dbReference type="PROSITE" id="PS51257">
    <property type="entry name" value="PROKAR_LIPOPROTEIN"/>
    <property type="match status" value="1"/>
</dbReference>
<dbReference type="RefSeq" id="WP_251221360.1">
    <property type="nucleotide sequence ID" value="NZ_JAMBOL010000001.1"/>
</dbReference>
<dbReference type="Proteomes" id="UP001139179">
    <property type="component" value="Unassembled WGS sequence"/>
</dbReference>
<evidence type="ECO:0000313" key="3">
    <source>
        <dbReference type="Proteomes" id="UP001139179"/>
    </source>
</evidence>
<comment type="caution">
    <text evidence="2">The sequence shown here is derived from an EMBL/GenBank/DDBJ whole genome shotgun (WGS) entry which is preliminary data.</text>
</comment>
<dbReference type="PIRSF" id="PIRSF017082">
    <property type="entry name" value="YflP"/>
    <property type="match status" value="1"/>
</dbReference>
<name>A0A9X2IML0_9BACI</name>
<dbReference type="CDD" id="cd07012">
    <property type="entry name" value="PBP2_Bug_TTT"/>
    <property type="match status" value="1"/>
</dbReference>
<dbReference type="Pfam" id="PF03401">
    <property type="entry name" value="TctC"/>
    <property type="match status" value="1"/>
</dbReference>
<organism evidence="2 3">
    <name type="scientific">Halalkalibacter oceani</name>
    <dbReference type="NCBI Taxonomy" id="1653776"/>
    <lineage>
        <taxon>Bacteria</taxon>
        <taxon>Bacillati</taxon>
        <taxon>Bacillota</taxon>
        <taxon>Bacilli</taxon>
        <taxon>Bacillales</taxon>
        <taxon>Bacillaceae</taxon>
        <taxon>Halalkalibacter</taxon>
    </lineage>
</organism>
<gene>
    <name evidence="2" type="ORF">M3202_00145</name>
</gene>
<evidence type="ECO:0000256" key="1">
    <source>
        <dbReference type="ARBA" id="ARBA00006987"/>
    </source>
</evidence>
<dbReference type="PANTHER" id="PTHR42928">
    <property type="entry name" value="TRICARBOXYLATE-BINDING PROTEIN"/>
    <property type="match status" value="1"/>
</dbReference>
<dbReference type="AlphaFoldDB" id="A0A9X2IML0"/>
<protein>
    <submittedName>
        <fullName evidence="2">Tripartite tricarboxylate transporter substrate binding protein</fullName>
    </submittedName>
</protein>
<proteinExistence type="inferred from homology"/>
<sequence length="330" mass="35579">MKNSRIKLIVVNIVVGLVLLAIATGCASQQGAAYPNGNISMIIPYSAGGNADTVGRFVAQYLGDELGVQVTVVNKPGSSGELGAMEIANAKPDGYTIGFLNSPDYIISSIVNPTFEFDLYESVDYIASFTDTPFSYYSKEGGEIDSWQKFVDYAKENPGHLTVAEGGIAHRVLAASIMDKFDIEFTTIGFNGASDVVSALLGDQVDAASSGNQQISSYLPKGYIPIAWGGDEPPAEYPDAPLFKDYGLSVDFLAVANTLVMPKGVPDDVVQKITEAVEKVSQTQELIDQIEATGYRYKAVMGEELLNNIDENYNTIKELTDQYTDVILNQ</sequence>
<dbReference type="InterPro" id="IPR042100">
    <property type="entry name" value="Bug_dom1"/>
</dbReference>
<comment type="similarity">
    <text evidence="1">Belongs to the UPF0065 (bug) family.</text>
</comment>
<dbReference type="InterPro" id="IPR005064">
    <property type="entry name" value="BUG"/>
</dbReference>
<reference evidence="2" key="1">
    <citation type="submission" date="2022-05" db="EMBL/GenBank/DDBJ databases">
        <title>Comparative Genomics of Spacecraft Associated Microbes.</title>
        <authorList>
            <person name="Tran M.T."/>
            <person name="Wright A."/>
            <person name="Seuylemezian A."/>
            <person name="Eisen J."/>
            <person name="Coil D."/>
        </authorList>
    </citation>
    <scope>NUCLEOTIDE SEQUENCE</scope>
    <source>
        <strain evidence="2">214.1.1</strain>
    </source>
</reference>